<feature type="transmembrane region" description="Helical" evidence="1">
    <location>
        <begin position="83"/>
        <end position="105"/>
    </location>
</feature>
<evidence type="ECO:0008006" key="3">
    <source>
        <dbReference type="Google" id="ProtNLM"/>
    </source>
</evidence>
<evidence type="ECO:0000256" key="1">
    <source>
        <dbReference type="SAM" id="Phobius"/>
    </source>
</evidence>
<protein>
    <recommendedName>
        <fullName evidence="3">Large-conductance mechanosensitive channel</fullName>
    </recommendedName>
</protein>
<keyword evidence="1" id="KW-1133">Transmembrane helix</keyword>
<keyword evidence="1" id="KW-0472">Membrane</keyword>
<feature type="transmembrane region" description="Helical" evidence="1">
    <location>
        <begin position="23"/>
        <end position="40"/>
    </location>
</feature>
<proteinExistence type="predicted"/>
<accession>A0A7S9XFQ7</accession>
<dbReference type="EMBL" id="MW030576">
    <property type="protein sequence ID" value="QPI16539.1"/>
    <property type="molecule type" value="Genomic_DNA"/>
</dbReference>
<dbReference type="InterPro" id="IPR036019">
    <property type="entry name" value="MscL_channel"/>
</dbReference>
<evidence type="ECO:0000313" key="2">
    <source>
        <dbReference type="EMBL" id="QPI16539.1"/>
    </source>
</evidence>
<dbReference type="Gene3D" id="1.10.1200.120">
    <property type="entry name" value="Large-conductance mechanosensitive channel, MscL, domain 1"/>
    <property type="match status" value="1"/>
</dbReference>
<sequence length="161" mass="19128">MDTNLLIKKFYKDFQEYTFKNQVLIAASGFTIGIATSDFIKNIINDIFKPLGLLLLNYIVNSMHLNVREYPVIYNIFFKLFNLLSLVIAWIFTIFFAFFIIEYILNRKIIGLSSIITDKEKSDYMQQKIKSQKKNNIIPNNTDIVELRNEELTIERYKRYQ</sequence>
<organism evidence="2">
    <name type="scientific">Virus NIOZ-UU159</name>
    <dbReference type="NCBI Taxonomy" id="2763270"/>
    <lineage>
        <taxon>Viruses</taxon>
    </lineage>
</organism>
<reference evidence="2" key="1">
    <citation type="submission" date="2020-08" db="EMBL/GenBank/DDBJ databases">
        <title>Bridging the membrane lipid divide: bacteria of the FCB group superphylum have the potential to synthesize archaeal ether lipids.</title>
        <authorList>
            <person name="Villanueva L."/>
            <person name="von Meijenfeldt F.A.B."/>
            <person name="Westbye A.B."/>
            <person name="Yadav S."/>
            <person name="Hopmans E.C."/>
            <person name="Dutilh B.E."/>
            <person name="Sinninghe Damste J.S."/>
        </authorList>
    </citation>
    <scope>NUCLEOTIDE SEQUENCE</scope>
    <source>
        <strain evidence="2">NIOZ-UU159</strain>
    </source>
</reference>
<gene>
    <name evidence="2" type="ORF">NIOZUU159_00027</name>
</gene>
<keyword evidence="1" id="KW-0812">Transmembrane</keyword>
<name>A0A7S9XFQ7_9VIRU</name>